<comment type="caution">
    <text evidence="5">Lacks conserved residue(s) required for the propagation of feature annotation.</text>
</comment>
<reference evidence="9 10" key="1">
    <citation type="journal article" date="2018" name="Mol. Genet. Genomics">
        <title>The red deer Cervus elaphus genome CerEla1.0: sequencing, annotating, genes, and chromosomes.</title>
        <authorList>
            <person name="Bana N.A."/>
            <person name="Nyiri A."/>
            <person name="Nagy J."/>
            <person name="Frank K."/>
            <person name="Nagy T."/>
            <person name="Steger V."/>
            <person name="Schiller M."/>
            <person name="Lakatos P."/>
            <person name="Sugar L."/>
            <person name="Horn P."/>
            <person name="Barta E."/>
            <person name="Orosz L."/>
        </authorList>
    </citation>
    <scope>NUCLEOTIDE SEQUENCE [LARGE SCALE GENOMIC DNA]</scope>
    <source>
        <strain evidence="9">Hungarian</strain>
    </source>
</reference>
<dbReference type="PANTHER" id="PTHR45656">
    <property type="entry name" value="PROTEIN CBR-CLEC-78"/>
    <property type="match status" value="1"/>
</dbReference>
<dbReference type="Gene3D" id="2.60.120.290">
    <property type="entry name" value="Spermadhesin, CUB domain"/>
    <property type="match status" value="2"/>
</dbReference>
<evidence type="ECO:0000256" key="3">
    <source>
        <dbReference type="ARBA" id="ARBA00022737"/>
    </source>
</evidence>
<protein>
    <recommendedName>
        <fullName evidence="11">CSMD2</fullName>
    </recommendedName>
</protein>
<evidence type="ECO:0000256" key="6">
    <source>
        <dbReference type="SAM" id="MobiDB-lite"/>
    </source>
</evidence>
<dbReference type="InterPro" id="IPR000859">
    <property type="entry name" value="CUB_dom"/>
</dbReference>
<sequence length="257" mass="28289">MSGDRKIQVVSFVTEQNWDSLEVFDGADNTVTMLGSFSGTTVPALLNSTSNQLYLHFYSDISVSAAGFHLEYKTVGLSSCPEPAVPSNGVKTGERYLVNDVVSFQCEPGYALQGHAHISCMPGTVRRWNYPPPLCIGKRTPTSPVHSNPCLPGSGTSHWDQVQIQRKFGIPGLLKGAHIQFLNFSTEPNHDFIEIRNGPYETSRMMGRFSGSELPSALLSTSHETTVYFHSDHSQNRPGFKLEYQGEDREGPSFPAS</sequence>
<evidence type="ECO:0000259" key="8">
    <source>
        <dbReference type="PROSITE" id="PS50923"/>
    </source>
</evidence>
<dbReference type="SMART" id="SM00032">
    <property type="entry name" value="CCP"/>
    <property type="match status" value="1"/>
</dbReference>
<dbReference type="PROSITE" id="PS01180">
    <property type="entry name" value="CUB"/>
    <property type="match status" value="2"/>
</dbReference>
<dbReference type="PROSITE" id="PS50923">
    <property type="entry name" value="SUSHI"/>
    <property type="match status" value="1"/>
</dbReference>
<feature type="region of interest" description="Disordered" evidence="6">
    <location>
        <begin position="231"/>
        <end position="257"/>
    </location>
</feature>
<dbReference type="InterPro" id="IPR000436">
    <property type="entry name" value="Sushi_SCR_CCP_dom"/>
</dbReference>
<gene>
    <name evidence="9" type="ORF">Celaphus_00002776</name>
</gene>
<keyword evidence="1 5" id="KW-0768">Sushi</keyword>
<dbReference type="PANTHER" id="PTHR45656:SF6">
    <property type="entry name" value="CUB AND SUSHI DOMAIN-CONTAINING PROTEIN 2"/>
    <property type="match status" value="1"/>
</dbReference>
<dbReference type="Gene3D" id="2.10.70.10">
    <property type="entry name" value="Complement Module, domain 1"/>
    <property type="match status" value="1"/>
</dbReference>
<evidence type="ECO:0000256" key="4">
    <source>
        <dbReference type="ARBA" id="ARBA00023157"/>
    </source>
</evidence>
<evidence type="ECO:0000313" key="9">
    <source>
        <dbReference type="EMBL" id="OWK04763.1"/>
    </source>
</evidence>
<proteinExistence type="predicted"/>
<evidence type="ECO:0000313" key="10">
    <source>
        <dbReference type="Proteomes" id="UP000242450"/>
    </source>
</evidence>
<dbReference type="InterPro" id="IPR035914">
    <property type="entry name" value="Sperma_CUB_dom_sf"/>
</dbReference>
<accession>A0A212CFH2</accession>
<dbReference type="Pfam" id="PF00431">
    <property type="entry name" value="CUB"/>
    <property type="match status" value="2"/>
</dbReference>
<dbReference type="CDD" id="cd00033">
    <property type="entry name" value="CCP"/>
    <property type="match status" value="1"/>
</dbReference>
<dbReference type="OrthoDB" id="5804959at2759"/>
<feature type="domain" description="CUB" evidence="7">
    <location>
        <begin position="135"/>
        <end position="247"/>
    </location>
</feature>
<evidence type="ECO:0000259" key="7">
    <source>
        <dbReference type="PROSITE" id="PS01180"/>
    </source>
</evidence>
<keyword evidence="10" id="KW-1185">Reference proteome</keyword>
<keyword evidence="4" id="KW-1015">Disulfide bond</keyword>
<dbReference type="InterPro" id="IPR051277">
    <property type="entry name" value="SEZ6_CSMD_C4BPB_Regulators"/>
</dbReference>
<dbReference type="CDD" id="cd00041">
    <property type="entry name" value="CUB"/>
    <property type="match status" value="2"/>
</dbReference>
<dbReference type="FunFam" id="2.10.70.10:FF:000002">
    <property type="entry name" value="CUB and Sushi multiple domains 3"/>
    <property type="match status" value="1"/>
</dbReference>
<evidence type="ECO:0000256" key="1">
    <source>
        <dbReference type="ARBA" id="ARBA00022659"/>
    </source>
</evidence>
<dbReference type="InterPro" id="IPR035976">
    <property type="entry name" value="Sushi/SCR/CCP_sf"/>
</dbReference>
<name>A0A212CFH2_CEREH</name>
<dbReference type="Proteomes" id="UP000242450">
    <property type="component" value="Chromosome 20"/>
</dbReference>
<evidence type="ECO:0000256" key="2">
    <source>
        <dbReference type="ARBA" id="ARBA00022729"/>
    </source>
</evidence>
<evidence type="ECO:0008006" key="11">
    <source>
        <dbReference type="Google" id="ProtNLM"/>
    </source>
</evidence>
<dbReference type="SUPFAM" id="SSF57535">
    <property type="entry name" value="Complement control module/SCR domain"/>
    <property type="match status" value="1"/>
</dbReference>
<comment type="caution">
    <text evidence="9">The sequence shown here is derived from an EMBL/GenBank/DDBJ whole genome shotgun (WGS) entry which is preliminary data.</text>
</comment>
<keyword evidence="2" id="KW-0732">Signal</keyword>
<organism evidence="9 10">
    <name type="scientific">Cervus elaphus hippelaphus</name>
    <name type="common">European red deer</name>
    <dbReference type="NCBI Taxonomy" id="46360"/>
    <lineage>
        <taxon>Eukaryota</taxon>
        <taxon>Metazoa</taxon>
        <taxon>Chordata</taxon>
        <taxon>Craniata</taxon>
        <taxon>Vertebrata</taxon>
        <taxon>Euteleostomi</taxon>
        <taxon>Mammalia</taxon>
        <taxon>Eutheria</taxon>
        <taxon>Laurasiatheria</taxon>
        <taxon>Artiodactyla</taxon>
        <taxon>Ruminantia</taxon>
        <taxon>Pecora</taxon>
        <taxon>Cervidae</taxon>
        <taxon>Cervinae</taxon>
        <taxon>Cervus</taxon>
    </lineage>
</organism>
<dbReference type="SUPFAM" id="SSF49854">
    <property type="entry name" value="Spermadhesin, CUB domain"/>
    <property type="match status" value="2"/>
</dbReference>
<feature type="domain" description="CUB" evidence="7">
    <location>
        <begin position="1"/>
        <end position="75"/>
    </location>
</feature>
<keyword evidence="3" id="KW-0677">Repeat</keyword>
<dbReference type="EMBL" id="MKHE01000020">
    <property type="protein sequence ID" value="OWK04763.1"/>
    <property type="molecule type" value="Genomic_DNA"/>
</dbReference>
<feature type="domain" description="Sushi" evidence="8">
    <location>
        <begin position="78"/>
        <end position="137"/>
    </location>
</feature>
<dbReference type="Pfam" id="PF00084">
    <property type="entry name" value="Sushi"/>
    <property type="match status" value="1"/>
</dbReference>
<dbReference type="AlphaFoldDB" id="A0A212CFH2"/>
<evidence type="ECO:0000256" key="5">
    <source>
        <dbReference type="PROSITE-ProRule" id="PRU00302"/>
    </source>
</evidence>